<feature type="compositionally biased region" description="Basic and acidic residues" evidence="1">
    <location>
        <begin position="227"/>
        <end position="244"/>
    </location>
</feature>
<feature type="compositionally biased region" description="Polar residues" evidence="1">
    <location>
        <begin position="245"/>
        <end position="261"/>
    </location>
</feature>
<organism evidence="2 3">
    <name type="scientific">Lithohypha guttulata</name>
    <dbReference type="NCBI Taxonomy" id="1690604"/>
    <lineage>
        <taxon>Eukaryota</taxon>
        <taxon>Fungi</taxon>
        <taxon>Dikarya</taxon>
        <taxon>Ascomycota</taxon>
        <taxon>Pezizomycotina</taxon>
        <taxon>Eurotiomycetes</taxon>
        <taxon>Chaetothyriomycetidae</taxon>
        <taxon>Chaetothyriales</taxon>
        <taxon>Trichomeriaceae</taxon>
        <taxon>Lithohypha</taxon>
    </lineage>
</organism>
<feature type="compositionally biased region" description="Polar residues" evidence="1">
    <location>
        <begin position="213"/>
        <end position="225"/>
    </location>
</feature>
<reference evidence="2 3" key="1">
    <citation type="submission" date="2023-08" db="EMBL/GenBank/DDBJ databases">
        <title>Black Yeasts Isolated from many extreme environments.</title>
        <authorList>
            <person name="Coleine C."/>
            <person name="Stajich J.E."/>
            <person name="Selbmann L."/>
        </authorList>
    </citation>
    <scope>NUCLEOTIDE SEQUENCE [LARGE SCALE GENOMIC DNA]</scope>
    <source>
        <strain evidence="2 3">CCFEE 5910</strain>
    </source>
</reference>
<sequence>MTSAIISSNAHGDPEIGDEIPTVLKQVTTYKRRAVVGWNHQNDTPNGLQSGKVWGWVSEHDHFCVYDESFNRPLKAGDVRFCGVANFTMVRMFHPYWAHFGRVPRDMHPRDKERCRYKYRQLIRKWRISQDLPVDDDLQNPIQPRQTGNRRGRPARRSRGGRALRGGRGRGRGRPRASRSRIREAMSDDDDDDEGSDTELLNSMRRDRAAAGNVQNNDGLFTSPSAEEVKTEARSASVRFDRGSSTRNRSVETPTLNSNRPDLTDNQDESEEITPTTGTTDSLVGNAAMDYPLVEDDTRPVDTNDVTQQDMMPLPSSMATTIVGSAVSTVEDASFPPLPGLTGEEKPMWEVIDLTRFLVGGRMEPIVIDDD</sequence>
<proteinExistence type="predicted"/>
<feature type="region of interest" description="Disordered" evidence="1">
    <location>
        <begin position="134"/>
        <end position="198"/>
    </location>
</feature>
<evidence type="ECO:0000313" key="2">
    <source>
        <dbReference type="EMBL" id="KAK5082696.1"/>
    </source>
</evidence>
<evidence type="ECO:0000313" key="3">
    <source>
        <dbReference type="Proteomes" id="UP001309876"/>
    </source>
</evidence>
<accession>A0AAN7SVG4</accession>
<dbReference type="EMBL" id="JAVRRJ010000007">
    <property type="protein sequence ID" value="KAK5082696.1"/>
    <property type="molecule type" value="Genomic_DNA"/>
</dbReference>
<dbReference type="AlphaFoldDB" id="A0AAN7SVG4"/>
<feature type="compositionally biased region" description="Basic residues" evidence="1">
    <location>
        <begin position="148"/>
        <end position="180"/>
    </location>
</feature>
<keyword evidence="3" id="KW-1185">Reference proteome</keyword>
<dbReference type="Proteomes" id="UP001309876">
    <property type="component" value="Unassembled WGS sequence"/>
</dbReference>
<feature type="compositionally biased region" description="Polar residues" evidence="1">
    <location>
        <begin position="273"/>
        <end position="283"/>
    </location>
</feature>
<feature type="region of interest" description="Disordered" evidence="1">
    <location>
        <begin position="210"/>
        <end position="284"/>
    </location>
</feature>
<comment type="caution">
    <text evidence="2">The sequence shown here is derived from an EMBL/GenBank/DDBJ whole genome shotgun (WGS) entry which is preliminary data.</text>
</comment>
<protein>
    <submittedName>
        <fullName evidence="2">Uncharacterized protein</fullName>
    </submittedName>
</protein>
<gene>
    <name evidence="2" type="ORF">LTR05_006576</name>
</gene>
<feature type="compositionally biased region" description="Acidic residues" evidence="1">
    <location>
        <begin position="187"/>
        <end position="197"/>
    </location>
</feature>
<evidence type="ECO:0000256" key="1">
    <source>
        <dbReference type="SAM" id="MobiDB-lite"/>
    </source>
</evidence>
<name>A0AAN7SVG4_9EURO</name>